<dbReference type="PRINTS" id="PR00368">
    <property type="entry name" value="FADPNR"/>
</dbReference>
<dbReference type="EMBL" id="FTNV01000001">
    <property type="protein sequence ID" value="SIR91089.1"/>
    <property type="molecule type" value="Genomic_DNA"/>
</dbReference>
<evidence type="ECO:0000313" key="13">
    <source>
        <dbReference type="Proteomes" id="UP000186019"/>
    </source>
</evidence>
<comment type="cofactor">
    <cofactor evidence="1">
        <name>FMN</name>
        <dbReference type="ChEBI" id="CHEBI:58210"/>
    </cofactor>
</comment>
<dbReference type="PANTHER" id="PTHR42917">
    <property type="entry name" value="2,4-DIENOYL-COA REDUCTASE"/>
    <property type="match status" value="1"/>
</dbReference>
<dbReference type="GO" id="GO:0010181">
    <property type="term" value="F:FMN binding"/>
    <property type="evidence" value="ECO:0007669"/>
    <property type="project" value="InterPro"/>
</dbReference>
<protein>
    <submittedName>
        <fullName evidence="12">2,4-dienoyl-CoA reductase</fullName>
    </submittedName>
</protein>
<dbReference type="SUPFAM" id="SSF51905">
    <property type="entry name" value="FAD/NAD(P)-binding domain"/>
    <property type="match status" value="1"/>
</dbReference>
<keyword evidence="7" id="KW-0560">Oxidoreductase</keyword>
<dbReference type="OrthoDB" id="9784632at2"/>
<evidence type="ECO:0000256" key="3">
    <source>
        <dbReference type="ARBA" id="ARBA00011048"/>
    </source>
</evidence>
<dbReference type="RefSeq" id="WP_076530692.1">
    <property type="nucleotide sequence ID" value="NZ_FOAC01000001.1"/>
</dbReference>
<comment type="similarity">
    <text evidence="3">In the N-terminal section; belongs to the NADH:flavin oxidoreductase/NADH oxidase family.</text>
</comment>
<dbReference type="Pfam" id="PF00724">
    <property type="entry name" value="Oxidored_FMN"/>
    <property type="match status" value="1"/>
</dbReference>
<dbReference type="Proteomes" id="UP000186019">
    <property type="component" value="Unassembled WGS sequence"/>
</dbReference>
<keyword evidence="4" id="KW-0285">Flavoprotein</keyword>
<gene>
    <name evidence="12" type="ORF">SAMN05421666_0498</name>
</gene>
<feature type="domain" description="FAD/NAD(P)-binding" evidence="11">
    <location>
        <begin position="391"/>
        <end position="619"/>
    </location>
</feature>
<dbReference type="SUPFAM" id="SSF51395">
    <property type="entry name" value="FMN-linked oxidoreductases"/>
    <property type="match status" value="1"/>
</dbReference>
<keyword evidence="8" id="KW-0408">Iron</keyword>
<dbReference type="AlphaFoldDB" id="A0A1N7ESU4"/>
<evidence type="ECO:0000259" key="10">
    <source>
        <dbReference type="Pfam" id="PF00724"/>
    </source>
</evidence>
<keyword evidence="5" id="KW-0288">FMN</keyword>
<reference evidence="12 13" key="1">
    <citation type="submission" date="2017-01" db="EMBL/GenBank/DDBJ databases">
        <authorList>
            <person name="Mah S.A."/>
            <person name="Swanson W.J."/>
            <person name="Moy G.W."/>
            <person name="Vacquier V.D."/>
        </authorList>
    </citation>
    <scope>NUCLEOTIDE SEQUENCE [LARGE SCALE GENOMIC DNA]</scope>
    <source>
        <strain evidence="12 13">DSM 29590</strain>
    </source>
</reference>
<proteinExistence type="inferred from homology"/>
<dbReference type="GO" id="GO:0008670">
    <property type="term" value="F:2,4-dienoyl-CoA reductase (NADPH) activity"/>
    <property type="evidence" value="ECO:0007669"/>
    <property type="project" value="TreeGrafter"/>
</dbReference>
<keyword evidence="6" id="KW-0479">Metal-binding</keyword>
<sequence length="655" mass="68972">MPDTAKPFAHLFAPLTIGGARIKNRILSTGHDTSMAHDGHVTDAMIAYHEARARGGAGLIVSQVVGVHETARYTSHVLMGTDDSCLPGFTRLAETVHAHGTRIFAQLFHPGREIMEVADGTAPVAYSASATPSDRFHVIPRAMPTAMIREVVDGYGAAARRMQRAGMDGVEIVASHGYLPAQFLSPQVNRREDAYGGDLENRMRFLREAIDAVRAATGEDFVIGLRISGDEHVEGGMRDADSLEVIRALAPSLDYVSVIAGTSASLGGAIHIVPPMFQDTGYLAPFAHAAKQVTPIPVMVAGRINQPQEAEGIIASGQADMCGMTRALICDPMMPAKAEAGRADEIRACIGCNQACIGHFHKGVPISCIQYPETGRELRYGAPRHTEASLKVMVVGGGPAGMKAAATAAALGHEVELHEAAAQLGGQTLLAQMLPGRAEFGGIVTNLTGEMERAGVTVHLNSEITADAVRTAGPGAVIIATGGTARRPQGMEFSEGAHIVTAWDVLRSHANVGGSVTIADWRADWVGLGVAELLATAGRRVRLCVNGTHAGEMLQSYVRDSMVGRVQKLGVEIISYAQLYGADEDTAYFINAANGEAMLVEETDTLVLAQGTASNDALLGPLDGYDGKLIGIGDCMAPRTAEEAVLDGLKAAWAL</sequence>
<dbReference type="Gene3D" id="3.50.50.60">
    <property type="entry name" value="FAD/NAD(P)-binding domain"/>
    <property type="match status" value="1"/>
</dbReference>
<evidence type="ECO:0000256" key="6">
    <source>
        <dbReference type="ARBA" id="ARBA00022723"/>
    </source>
</evidence>
<evidence type="ECO:0000313" key="12">
    <source>
        <dbReference type="EMBL" id="SIR91089.1"/>
    </source>
</evidence>
<dbReference type="CDD" id="cd04734">
    <property type="entry name" value="OYE_like_3_FMN"/>
    <property type="match status" value="1"/>
</dbReference>
<name>A0A1N7ESU4_9RHOB</name>
<dbReference type="InterPro" id="IPR001155">
    <property type="entry name" value="OxRdtase_FMN_N"/>
</dbReference>
<organism evidence="12 13">
    <name type="scientific">Roseovarius nanhaiticus</name>
    <dbReference type="NCBI Taxonomy" id="573024"/>
    <lineage>
        <taxon>Bacteria</taxon>
        <taxon>Pseudomonadati</taxon>
        <taxon>Pseudomonadota</taxon>
        <taxon>Alphaproteobacteria</taxon>
        <taxon>Rhodobacterales</taxon>
        <taxon>Roseobacteraceae</taxon>
        <taxon>Roseovarius</taxon>
    </lineage>
</organism>
<keyword evidence="9" id="KW-0411">Iron-sulfur</keyword>
<evidence type="ECO:0000256" key="2">
    <source>
        <dbReference type="ARBA" id="ARBA00001966"/>
    </source>
</evidence>
<dbReference type="GO" id="GO:0051536">
    <property type="term" value="F:iron-sulfur cluster binding"/>
    <property type="evidence" value="ECO:0007669"/>
    <property type="project" value="UniProtKB-KW"/>
</dbReference>
<dbReference type="InterPro" id="IPR013785">
    <property type="entry name" value="Aldolase_TIM"/>
</dbReference>
<dbReference type="Gene3D" id="3.20.20.70">
    <property type="entry name" value="Aldolase class I"/>
    <property type="match status" value="1"/>
</dbReference>
<accession>A0A1N7ESU4</accession>
<evidence type="ECO:0000256" key="7">
    <source>
        <dbReference type="ARBA" id="ARBA00023002"/>
    </source>
</evidence>
<dbReference type="Pfam" id="PF07992">
    <property type="entry name" value="Pyr_redox_2"/>
    <property type="match status" value="1"/>
</dbReference>
<keyword evidence="13" id="KW-1185">Reference proteome</keyword>
<evidence type="ECO:0000256" key="1">
    <source>
        <dbReference type="ARBA" id="ARBA00001917"/>
    </source>
</evidence>
<dbReference type="Gene3D" id="3.40.50.720">
    <property type="entry name" value="NAD(P)-binding Rossmann-like Domain"/>
    <property type="match status" value="1"/>
</dbReference>
<dbReference type="GO" id="GO:0033543">
    <property type="term" value="P:fatty acid beta-oxidation, unsaturated, even number, reductase/isomerase pathway"/>
    <property type="evidence" value="ECO:0007669"/>
    <property type="project" value="TreeGrafter"/>
</dbReference>
<evidence type="ECO:0000259" key="11">
    <source>
        <dbReference type="Pfam" id="PF07992"/>
    </source>
</evidence>
<comment type="cofactor">
    <cofactor evidence="2">
        <name>[4Fe-4S] cluster</name>
        <dbReference type="ChEBI" id="CHEBI:49883"/>
    </cofactor>
</comment>
<dbReference type="InterPro" id="IPR036188">
    <property type="entry name" value="FAD/NAD-bd_sf"/>
</dbReference>
<evidence type="ECO:0000256" key="5">
    <source>
        <dbReference type="ARBA" id="ARBA00022643"/>
    </source>
</evidence>
<dbReference type="InterPro" id="IPR023753">
    <property type="entry name" value="FAD/NAD-binding_dom"/>
</dbReference>
<feature type="domain" description="NADH:flavin oxidoreductase/NADH oxidase N-terminal" evidence="10">
    <location>
        <begin position="11"/>
        <end position="345"/>
    </location>
</feature>
<dbReference type="InterPro" id="IPR051793">
    <property type="entry name" value="NADH:flavin_oxidoreductase"/>
</dbReference>
<dbReference type="GO" id="GO:0046872">
    <property type="term" value="F:metal ion binding"/>
    <property type="evidence" value="ECO:0007669"/>
    <property type="project" value="UniProtKB-KW"/>
</dbReference>
<dbReference type="STRING" id="573024.SAMN05216208_1637"/>
<dbReference type="PANTHER" id="PTHR42917:SF2">
    <property type="entry name" value="2,4-DIENOYL-COA REDUCTASE [(2E)-ENOYL-COA-PRODUCING]"/>
    <property type="match status" value="1"/>
</dbReference>
<evidence type="ECO:0000256" key="4">
    <source>
        <dbReference type="ARBA" id="ARBA00022630"/>
    </source>
</evidence>
<evidence type="ECO:0000256" key="9">
    <source>
        <dbReference type="ARBA" id="ARBA00023014"/>
    </source>
</evidence>
<evidence type="ECO:0000256" key="8">
    <source>
        <dbReference type="ARBA" id="ARBA00023004"/>
    </source>
</evidence>